<keyword evidence="5 6" id="KW-0067">ATP-binding</keyword>
<dbReference type="OrthoDB" id="285892at2759"/>
<evidence type="ECO:0000256" key="3">
    <source>
        <dbReference type="ARBA" id="ARBA00022741"/>
    </source>
</evidence>
<dbReference type="GO" id="GO:0004674">
    <property type="term" value="F:protein serine/threonine kinase activity"/>
    <property type="evidence" value="ECO:0007669"/>
    <property type="project" value="UniProtKB-KW"/>
</dbReference>
<feature type="domain" description="Protein kinase" evidence="9">
    <location>
        <begin position="66"/>
        <end position="317"/>
    </location>
</feature>
<dbReference type="InterPro" id="IPR017441">
    <property type="entry name" value="Protein_kinase_ATP_BS"/>
</dbReference>
<gene>
    <name evidence="10" type="ORF">SteCoe_18634</name>
</gene>
<evidence type="ECO:0000256" key="7">
    <source>
        <dbReference type="RuleBase" id="RU000304"/>
    </source>
</evidence>
<feature type="region of interest" description="Disordered" evidence="8">
    <location>
        <begin position="1"/>
        <end position="22"/>
    </location>
</feature>
<protein>
    <recommendedName>
        <fullName evidence="9">Protein kinase domain-containing protein</fullName>
    </recommendedName>
</protein>
<keyword evidence="1 7" id="KW-0723">Serine/threonine-protein kinase</keyword>
<keyword evidence="11" id="KW-1185">Reference proteome</keyword>
<evidence type="ECO:0000313" key="11">
    <source>
        <dbReference type="Proteomes" id="UP000187209"/>
    </source>
</evidence>
<evidence type="ECO:0000256" key="1">
    <source>
        <dbReference type="ARBA" id="ARBA00022527"/>
    </source>
</evidence>
<dbReference type="PANTHER" id="PTHR11584">
    <property type="entry name" value="SERINE/THREONINE PROTEIN KINASE"/>
    <property type="match status" value="1"/>
</dbReference>
<dbReference type="PROSITE" id="PS00107">
    <property type="entry name" value="PROTEIN_KINASE_ATP"/>
    <property type="match status" value="1"/>
</dbReference>
<dbReference type="PROSITE" id="PS50011">
    <property type="entry name" value="PROTEIN_KINASE_DOM"/>
    <property type="match status" value="1"/>
</dbReference>
<evidence type="ECO:0000259" key="9">
    <source>
        <dbReference type="PROSITE" id="PS50011"/>
    </source>
</evidence>
<dbReference type="Proteomes" id="UP000187209">
    <property type="component" value="Unassembled WGS sequence"/>
</dbReference>
<keyword evidence="2" id="KW-0808">Transferase</keyword>
<dbReference type="InterPro" id="IPR011009">
    <property type="entry name" value="Kinase-like_dom_sf"/>
</dbReference>
<evidence type="ECO:0000256" key="4">
    <source>
        <dbReference type="ARBA" id="ARBA00022777"/>
    </source>
</evidence>
<keyword evidence="3 6" id="KW-0547">Nucleotide-binding</keyword>
<feature type="binding site" evidence="6">
    <location>
        <position position="95"/>
    </location>
    <ligand>
        <name>ATP</name>
        <dbReference type="ChEBI" id="CHEBI:30616"/>
    </ligand>
</feature>
<dbReference type="SMART" id="SM00220">
    <property type="entry name" value="S_TKc"/>
    <property type="match status" value="1"/>
</dbReference>
<dbReference type="InterPro" id="IPR000719">
    <property type="entry name" value="Prot_kinase_dom"/>
</dbReference>
<dbReference type="AlphaFoldDB" id="A0A1R2BVY1"/>
<dbReference type="PROSITE" id="PS00108">
    <property type="entry name" value="PROTEIN_KINASE_ST"/>
    <property type="match status" value="1"/>
</dbReference>
<dbReference type="PANTHER" id="PTHR11584:SF369">
    <property type="entry name" value="MITOGEN-ACTIVATED PROTEIN KINASE KINASE KINASE 19-RELATED"/>
    <property type="match status" value="1"/>
</dbReference>
<proteinExistence type="inferred from homology"/>
<keyword evidence="4" id="KW-0418">Kinase</keyword>
<name>A0A1R2BVY1_9CILI</name>
<dbReference type="Gene3D" id="1.10.510.10">
    <property type="entry name" value="Transferase(Phosphotransferase) domain 1"/>
    <property type="match status" value="1"/>
</dbReference>
<evidence type="ECO:0000313" key="10">
    <source>
        <dbReference type="EMBL" id="OMJ80982.1"/>
    </source>
</evidence>
<dbReference type="Pfam" id="PF00069">
    <property type="entry name" value="Pkinase"/>
    <property type="match status" value="1"/>
</dbReference>
<dbReference type="CDD" id="cd06606">
    <property type="entry name" value="STKc_MAPKKK"/>
    <property type="match status" value="1"/>
</dbReference>
<comment type="similarity">
    <text evidence="7">Belongs to the protein kinase superfamily.</text>
</comment>
<reference evidence="10 11" key="1">
    <citation type="submission" date="2016-11" db="EMBL/GenBank/DDBJ databases">
        <title>The macronuclear genome of Stentor coeruleus: a giant cell with tiny introns.</title>
        <authorList>
            <person name="Slabodnick M."/>
            <person name="Ruby J.G."/>
            <person name="Reiff S.B."/>
            <person name="Swart E.C."/>
            <person name="Gosai S."/>
            <person name="Prabakaran S."/>
            <person name="Witkowska E."/>
            <person name="Larue G.E."/>
            <person name="Fisher S."/>
            <person name="Freeman R.M."/>
            <person name="Gunawardena J."/>
            <person name="Chu W."/>
            <person name="Stover N.A."/>
            <person name="Gregory B.D."/>
            <person name="Nowacki M."/>
            <person name="Derisi J."/>
            <person name="Roy S.W."/>
            <person name="Marshall W.F."/>
            <person name="Sood P."/>
        </authorList>
    </citation>
    <scope>NUCLEOTIDE SEQUENCE [LARGE SCALE GENOMIC DNA]</scope>
    <source>
        <strain evidence="10">WM001</strain>
    </source>
</reference>
<dbReference type="EMBL" id="MPUH01000399">
    <property type="protein sequence ID" value="OMJ80982.1"/>
    <property type="molecule type" value="Genomic_DNA"/>
</dbReference>
<dbReference type="SUPFAM" id="SSF56112">
    <property type="entry name" value="Protein kinase-like (PK-like)"/>
    <property type="match status" value="1"/>
</dbReference>
<evidence type="ECO:0000256" key="2">
    <source>
        <dbReference type="ARBA" id="ARBA00022679"/>
    </source>
</evidence>
<sequence length="340" mass="38484">MGGNFCGSKIRKRSKSPPHPLNTNLLPEPLAIYSDSRYFKPRQQSYYNHLLLEEAPLLEISSPDKWETAEIIGSGSFGRVLFGRDLTTNELLAIKEIPLIGLTNFPAISEEVQILSELQHPNIVRYLGSKTTSECLLIFMEYVSGGTIRSLLIKHNSFSESLIRVYTYQVLKGLEYLHYHNIVHRDIKGTNILVTKEGNCKLADFGSAKKILGLEMTSSVTGTINWMAPEVINETGHGRYADIWSIGCLVVEMATGKPPWSNFKNHLDIIIEVCQTDKYPFLPENFSDDARSFVSLCFKRLPWNRPNVGELLQHPFVSQLEAPEMFRTDSTKFLSDNPNK</sequence>
<dbReference type="InterPro" id="IPR008271">
    <property type="entry name" value="Ser/Thr_kinase_AS"/>
</dbReference>
<evidence type="ECO:0000256" key="8">
    <source>
        <dbReference type="SAM" id="MobiDB-lite"/>
    </source>
</evidence>
<accession>A0A1R2BVY1</accession>
<evidence type="ECO:0000256" key="5">
    <source>
        <dbReference type="ARBA" id="ARBA00022840"/>
    </source>
</evidence>
<organism evidence="10 11">
    <name type="scientific">Stentor coeruleus</name>
    <dbReference type="NCBI Taxonomy" id="5963"/>
    <lineage>
        <taxon>Eukaryota</taxon>
        <taxon>Sar</taxon>
        <taxon>Alveolata</taxon>
        <taxon>Ciliophora</taxon>
        <taxon>Postciliodesmatophora</taxon>
        <taxon>Heterotrichea</taxon>
        <taxon>Heterotrichida</taxon>
        <taxon>Stentoridae</taxon>
        <taxon>Stentor</taxon>
    </lineage>
</organism>
<comment type="caution">
    <text evidence="10">The sequence shown here is derived from an EMBL/GenBank/DDBJ whole genome shotgun (WGS) entry which is preliminary data.</text>
</comment>
<dbReference type="GO" id="GO:0005524">
    <property type="term" value="F:ATP binding"/>
    <property type="evidence" value="ECO:0007669"/>
    <property type="project" value="UniProtKB-UniRule"/>
</dbReference>
<evidence type="ECO:0000256" key="6">
    <source>
        <dbReference type="PROSITE-ProRule" id="PRU10141"/>
    </source>
</evidence>